<dbReference type="HOGENOM" id="CLU_3367931_0_0_6"/>
<name>B8GPA7_THISH</name>
<dbReference type="EMBL" id="CP001339">
    <property type="protein sequence ID" value="ACL74027.1"/>
    <property type="molecule type" value="Genomic_DNA"/>
</dbReference>
<accession>B8GPA7</accession>
<protein>
    <submittedName>
        <fullName evidence="1">Uncharacterized protein</fullName>
    </submittedName>
</protein>
<dbReference type="Proteomes" id="UP000002383">
    <property type="component" value="Chromosome"/>
</dbReference>
<keyword evidence="2" id="KW-1185">Reference proteome</keyword>
<reference evidence="1 2" key="1">
    <citation type="journal article" date="2011" name="Stand. Genomic Sci.">
        <title>Complete genome sequence of 'Thioalkalivibrio sulfidophilus' HL-EbGr7.</title>
        <authorList>
            <person name="Muyzer G."/>
            <person name="Sorokin D.Y."/>
            <person name="Mavromatis K."/>
            <person name="Lapidus A."/>
            <person name="Clum A."/>
            <person name="Ivanova N."/>
            <person name="Pati A."/>
            <person name="d'Haeseleer P."/>
            <person name="Woyke T."/>
            <person name="Kyrpides N.C."/>
        </authorList>
    </citation>
    <scope>NUCLEOTIDE SEQUENCE [LARGE SCALE GENOMIC DNA]</scope>
    <source>
        <strain evidence="1 2">HL-EbGR7</strain>
    </source>
</reference>
<dbReference type="AlphaFoldDB" id="B8GPA7"/>
<sequence length="35" mass="4144">MAPMTHANPQRLRVAEQLLGLYRELEKRMGQFKTE</sequence>
<organism evidence="1 2">
    <name type="scientific">Thioalkalivibrio sulfidiphilus (strain HL-EbGR7)</name>
    <dbReference type="NCBI Taxonomy" id="396588"/>
    <lineage>
        <taxon>Bacteria</taxon>
        <taxon>Pseudomonadati</taxon>
        <taxon>Pseudomonadota</taxon>
        <taxon>Gammaproteobacteria</taxon>
        <taxon>Chromatiales</taxon>
        <taxon>Ectothiorhodospiraceae</taxon>
        <taxon>Thioalkalivibrio</taxon>
    </lineage>
</organism>
<evidence type="ECO:0000313" key="1">
    <source>
        <dbReference type="EMBL" id="ACL74027.1"/>
    </source>
</evidence>
<gene>
    <name evidence="1" type="ordered locus">Tgr7_2955</name>
</gene>
<dbReference type="KEGG" id="tgr:Tgr7_2955"/>
<evidence type="ECO:0000313" key="2">
    <source>
        <dbReference type="Proteomes" id="UP000002383"/>
    </source>
</evidence>
<proteinExistence type="predicted"/>
<dbReference type="STRING" id="396588.Tgr7_2955"/>